<evidence type="ECO:0000313" key="3">
    <source>
        <dbReference type="Proteomes" id="UP001156691"/>
    </source>
</evidence>
<comment type="caution">
    <text evidence="2">The sequence shown here is derived from an EMBL/GenBank/DDBJ whole genome shotgun (WGS) entry which is preliminary data.</text>
</comment>
<dbReference type="RefSeq" id="WP_284343512.1">
    <property type="nucleotide sequence ID" value="NZ_BSNS01000034.1"/>
</dbReference>
<dbReference type="EMBL" id="BSNS01000034">
    <property type="protein sequence ID" value="GLQ58114.1"/>
    <property type="molecule type" value="Genomic_DNA"/>
</dbReference>
<dbReference type="InterPro" id="IPR009506">
    <property type="entry name" value="YjiS-like"/>
</dbReference>
<name>A0ABQ5WE97_9HYPH</name>
<keyword evidence="3" id="KW-1185">Reference proteome</keyword>
<dbReference type="Pfam" id="PF06568">
    <property type="entry name" value="YjiS-like"/>
    <property type="match status" value="1"/>
</dbReference>
<organism evidence="2 3">
    <name type="scientific">Devosia nitrariae</name>
    <dbReference type="NCBI Taxonomy" id="2071872"/>
    <lineage>
        <taxon>Bacteria</taxon>
        <taxon>Pseudomonadati</taxon>
        <taxon>Pseudomonadota</taxon>
        <taxon>Alphaproteobacteria</taxon>
        <taxon>Hyphomicrobiales</taxon>
        <taxon>Devosiaceae</taxon>
        <taxon>Devosia</taxon>
    </lineage>
</organism>
<evidence type="ECO:0000313" key="2">
    <source>
        <dbReference type="EMBL" id="GLQ58114.1"/>
    </source>
</evidence>
<gene>
    <name evidence="2" type="ORF">GCM10010862_53730</name>
</gene>
<feature type="domain" description="YjiS-like" evidence="1">
    <location>
        <begin position="6"/>
        <end position="41"/>
    </location>
</feature>
<dbReference type="Proteomes" id="UP001156691">
    <property type="component" value="Unassembled WGS sequence"/>
</dbReference>
<reference evidence="3" key="1">
    <citation type="journal article" date="2019" name="Int. J. Syst. Evol. Microbiol.">
        <title>The Global Catalogue of Microorganisms (GCM) 10K type strain sequencing project: providing services to taxonomists for standard genome sequencing and annotation.</title>
        <authorList>
            <consortium name="The Broad Institute Genomics Platform"/>
            <consortium name="The Broad Institute Genome Sequencing Center for Infectious Disease"/>
            <person name="Wu L."/>
            <person name="Ma J."/>
        </authorList>
    </citation>
    <scope>NUCLEOTIDE SEQUENCE [LARGE SCALE GENOMIC DNA]</scope>
    <source>
        <strain evidence="3">NBRC 112416</strain>
    </source>
</reference>
<sequence>MFDTLTRRLIAWRKEQTAIRRLMLMDDHLLHDMGTSRDEIRDFVRSRRGC</sequence>
<accession>A0ABQ5WE97</accession>
<evidence type="ECO:0000259" key="1">
    <source>
        <dbReference type="Pfam" id="PF06568"/>
    </source>
</evidence>
<proteinExistence type="predicted"/>
<protein>
    <recommendedName>
        <fullName evidence="1">YjiS-like domain-containing protein</fullName>
    </recommendedName>
</protein>